<dbReference type="PANTHER" id="PTHR46401:SF2">
    <property type="entry name" value="GLYCOSYLTRANSFERASE WBBK-RELATED"/>
    <property type="match status" value="1"/>
</dbReference>
<dbReference type="InterPro" id="IPR001296">
    <property type="entry name" value="Glyco_trans_1"/>
</dbReference>
<reference evidence="3 4" key="1">
    <citation type="submission" date="2016-11" db="EMBL/GenBank/DDBJ databases">
        <authorList>
            <person name="Jaros S."/>
            <person name="Januszkiewicz K."/>
            <person name="Wedrychowicz H."/>
        </authorList>
    </citation>
    <scope>NUCLEOTIDE SEQUENCE [LARGE SCALE GENOMIC DNA]</scope>
    <source>
        <strain evidence="3 4">DSM 16112</strain>
    </source>
</reference>
<dbReference type="GO" id="GO:0016757">
    <property type="term" value="F:glycosyltransferase activity"/>
    <property type="evidence" value="ECO:0007669"/>
    <property type="project" value="UniProtKB-KW"/>
</dbReference>
<dbReference type="FunFam" id="3.40.50.2000:FF:000119">
    <property type="entry name" value="Glycosyl transferase group 1"/>
    <property type="match status" value="1"/>
</dbReference>
<keyword evidence="4" id="KW-1185">Reference proteome</keyword>
<name>A0A1M4WV68_9BURK</name>
<proteinExistence type="predicted"/>
<evidence type="ECO:0000259" key="2">
    <source>
        <dbReference type="Pfam" id="PF00534"/>
    </source>
</evidence>
<dbReference type="OrthoDB" id="433681at2"/>
<dbReference type="Pfam" id="PF00534">
    <property type="entry name" value="Glycos_transf_1"/>
    <property type="match status" value="1"/>
</dbReference>
<accession>A0A1M4WV68</accession>
<keyword evidence="3" id="KW-0328">Glycosyltransferase</keyword>
<dbReference type="EMBL" id="FQUZ01000008">
    <property type="protein sequence ID" value="SHE85191.1"/>
    <property type="molecule type" value="Genomic_DNA"/>
</dbReference>
<feature type="domain" description="Glycosyl transferase family 1" evidence="2">
    <location>
        <begin position="238"/>
        <end position="389"/>
    </location>
</feature>
<evidence type="ECO:0000256" key="1">
    <source>
        <dbReference type="ARBA" id="ARBA00022679"/>
    </source>
</evidence>
<evidence type="ECO:0000313" key="3">
    <source>
        <dbReference type="EMBL" id="SHE85191.1"/>
    </source>
</evidence>
<dbReference type="CDD" id="cd03809">
    <property type="entry name" value="GT4_MtfB-like"/>
    <property type="match status" value="1"/>
</dbReference>
<dbReference type="Gene3D" id="3.40.50.2000">
    <property type="entry name" value="Glycogen Phosphorylase B"/>
    <property type="match status" value="2"/>
</dbReference>
<dbReference type="RefSeq" id="WP_084522847.1">
    <property type="nucleotide sequence ID" value="NZ_FQUZ01000008.1"/>
</dbReference>
<protein>
    <submittedName>
        <fullName evidence="3">Alpha-1,3-rhamnosyl/mannosyltransferase</fullName>
    </submittedName>
</protein>
<dbReference type="STRING" id="1122156.SAMN02745117_00919"/>
<keyword evidence="1 3" id="KW-0808">Transferase</keyword>
<dbReference type="AlphaFoldDB" id="A0A1M4WV68"/>
<gene>
    <name evidence="3" type="ORF">SAMN02745117_00919</name>
</gene>
<dbReference type="Proteomes" id="UP000184327">
    <property type="component" value="Unassembled WGS sequence"/>
</dbReference>
<dbReference type="GO" id="GO:0009103">
    <property type="term" value="P:lipopolysaccharide biosynthetic process"/>
    <property type="evidence" value="ECO:0007669"/>
    <property type="project" value="TreeGrafter"/>
</dbReference>
<dbReference type="PANTHER" id="PTHR46401">
    <property type="entry name" value="GLYCOSYLTRANSFERASE WBBK-RELATED"/>
    <property type="match status" value="1"/>
</dbReference>
<dbReference type="SUPFAM" id="SSF53756">
    <property type="entry name" value="UDP-Glycosyltransferase/glycogen phosphorylase"/>
    <property type="match status" value="1"/>
</dbReference>
<evidence type="ECO:0000313" key="4">
    <source>
        <dbReference type="Proteomes" id="UP000184327"/>
    </source>
</evidence>
<organism evidence="3 4">
    <name type="scientific">Lampropedia hyalina DSM 16112</name>
    <dbReference type="NCBI Taxonomy" id="1122156"/>
    <lineage>
        <taxon>Bacteria</taxon>
        <taxon>Pseudomonadati</taxon>
        <taxon>Pseudomonadota</taxon>
        <taxon>Betaproteobacteria</taxon>
        <taxon>Burkholderiales</taxon>
        <taxon>Comamonadaceae</taxon>
        <taxon>Lampropedia</taxon>
    </lineage>
</organism>
<sequence>MGIDLIFAADALHPPLTGIGRYSLELARRLEHSDRVARMRYFAMGQWLPSPIASLERNLEQPPDSAADLSTRPASDTLQRWRRQLSGNRVAVRAYHALSPWLFGWRLRGNRNAIFHAPNYFVPPFDGRTVSTVHDLSHIRHPEFHPRARVDYMNLALPPSLRRTDHVITVSQATRQEFLTLFPHWEEDRVTAILLAADAAFHPRSTESIAPALHMLHQTPGNRRTPDASPCPLVPGRYSLFVGTIEPRKNIDRLLTAYSQLPQTLRREYPLVIAGSQGWQSESTHRRIAQAQDEGWLHYLRFVPQTLLPHLYAGAALFIYPSLYEGFGLPIVEAMASGVPVITSATSSMPEVAGGAARLVNPLQTEDIRHAIVQCLEDTGWRSHAIQAGLQRASQFSWDTCVAQTIGTYQKLSP</sequence>